<feature type="domain" description="RiboL-PSP-HEPN" evidence="1">
    <location>
        <begin position="54"/>
        <end position="256"/>
    </location>
</feature>
<accession>A0A9J7BRQ7</accession>
<evidence type="ECO:0000313" key="3">
    <source>
        <dbReference type="Proteomes" id="UP001059380"/>
    </source>
</evidence>
<dbReference type="InterPro" id="IPR041519">
    <property type="entry name" value="HEPN_RiboL-PSP"/>
</dbReference>
<dbReference type="Proteomes" id="UP001059380">
    <property type="component" value="Chromosome"/>
</dbReference>
<dbReference type="EMBL" id="CP093313">
    <property type="protein sequence ID" value="UWZ85265.1"/>
    <property type="molecule type" value="Genomic_DNA"/>
</dbReference>
<sequence>MWSCNGTLRDGLALLRHYLDGLDQQDKLLDLQSESCGDAGPVLKTIQEHFRARNNKARYEYNTVIVSLYGYLERFIEELIGEYLRGVSSNVATFAELPPIVQTNHLPLSLELARKVDYQRYAGMVRVEDVVARLHMCFSSPDKYQLNVEAFSQHTANFRHGIVTATFAQSGVSELGPALRRADAFKNFLATENPERDLDTYLAGNDEIVFARLDDLANRRNDVAHGTPTDDYLSHDLLRELIDFVDAYTTSLGEIIYERALPFMARRASPLGAAITVIDHRIVCVNLPAGKVSVGDILIAKTQDGSRPFKGGPIKEIQRDHVPTHSIDGGPGVQIGILVDFGAKDNHEFYVFNIV</sequence>
<reference evidence="2" key="1">
    <citation type="submission" date="2021-04" db="EMBL/GenBank/DDBJ databases">
        <title>Phylogenetic analysis of Acidobacteriaceae.</title>
        <authorList>
            <person name="Qiu L."/>
            <person name="Zhang Q."/>
        </authorList>
    </citation>
    <scope>NUCLEOTIDE SEQUENCE</scope>
    <source>
        <strain evidence="2">DSM 25168</strain>
    </source>
</reference>
<organism evidence="2 3">
    <name type="scientific">Occallatibacter riparius</name>
    <dbReference type="NCBI Taxonomy" id="1002689"/>
    <lineage>
        <taxon>Bacteria</taxon>
        <taxon>Pseudomonadati</taxon>
        <taxon>Acidobacteriota</taxon>
        <taxon>Terriglobia</taxon>
        <taxon>Terriglobales</taxon>
        <taxon>Acidobacteriaceae</taxon>
        <taxon>Occallatibacter</taxon>
    </lineage>
</organism>
<protein>
    <submittedName>
        <fullName evidence="2">MAE_28990/MAE_18760 family HEPN-like nuclease</fullName>
    </submittedName>
</protein>
<evidence type="ECO:0000259" key="1">
    <source>
        <dbReference type="Pfam" id="PF18735"/>
    </source>
</evidence>
<gene>
    <name evidence="2" type="ORF">MOP44_04820</name>
</gene>
<name>A0A9J7BRQ7_9BACT</name>
<dbReference type="AlphaFoldDB" id="A0A9J7BRQ7"/>
<dbReference type="RefSeq" id="WP_260794783.1">
    <property type="nucleotide sequence ID" value="NZ_CP093313.1"/>
</dbReference>
<proteinExistence type="predicted"/>
<evidence type="ECO:0000313" key="2">
    <source>
        <dbReference type="EMBL" id="UWZ85265.1"/>
    </source>
</evidence>
<dbReference type="KEGG" id="orp:MOP44_04820"/>
<keyword evidence="3" id="KW-1185">Reference proteome</keyword>
<dbReference type="Pfam" id="PF18735">
    <property type="entry name" value="HEPN_RiboL-PSP"/>
    <property type="match status" value="1"/>
</dbReference>